<dbReference type="AlphaFoldDB" id="A0A815HJ08"/>
<feature type="transmembrane region" description="Helical" evidence="8">
    <location>
        <begin position="177"/>
        <end position="201"/>
    </location>
</feature>
<feature type="transmembrane region" description="Helical" evidence="8">
    <location>
        <begin position="134"/>
        <end position="157"/>
    </location>
</feature>
<dbReference type="PANTHER" id="PTHR24243:SF224">
    <property type="entry name" value="G-PROTEIN COUPLED RECEPTOR 19-RELATED"/>
    <property type="match status" value="1"/>
</dbReference>
<evidence type="ECO:0000256" key="7">
    <source>
        <dbReference type="ARBA" id="ARBA00023224"/>
    </source>
</evidence>
<comment type="caution">
    <text evidence="10">The sequence shown here is derived from an EMBL/GenBank/DDBJ whole genome shotgun (WGS) entry which is preliminary data.</text>
</comment>
<evidence type="ECO:0000256" key="1">
    <source>
        <dbReference type="ARBA" id="ARBA00004141"/>
    </source>
</evidence>
<feature type="transmembrane region" description="Helical" evidence="8">
    <location>
        <begin position="53"/>
        <end position="75"/>
    </location>
</feature>
<gene>
    <name evidence="10" type="ORF">EDS130_LOCUS33483</name>
</gene>
<dbReference type="GO" id="GO:0005886">
    <property type="term" value="C:plasma membrane"/>
    <property type="evidence" value="ECO:0007669"/>
    <property type="project" value="TreeGrafter"/>
</dbReference>
<evidence type="ECO:0000259" key="9">
    <source>
        <dbReference type="PROSITE" id="PS50262"/>
    </source>
</evidence>
<dbReference type="Pfam" id="PF00001">
    <property type="entry name" value="7tm_1"/>
    <property type="match status" value="1"/>
</dbReference>
<accession>A0A815HJ08</accession>
<evidence type="ECO:0000256" key="8">
    <source>
        <dbReference type="SAM" id="Phobius"/>
    </source>
</evidence>
<name>A0A815HJ08_ADIRI</name>
<evidence type="ECO:0000256" key="3">
    <source>
        <dbReference type="ARBA" id="ARBA00022989"/>
    </source>
</evidence>
<dbReference type="PROSITE" id="PS50262">
    <property type="entry name" value="G_PROTEIN_RECEP_F1_2"/>
    <property type="match status" value="1"/>
</dbReference>
<dbReference type="Proteomes" id="UP000663852">
    <property type="component" value="Unassembled WGS sequence"/>
</dbReference>
<reference evidence="10" key="1">
    <citation type="submission" date="2021-02" db="EMBL/GenBank/DDBJ databases">
        <authorList>
            <person name="Nowell W R."/>
        </authorList>
    </citation>
    <scope>NUCLEOTIDE SEQUENCE</scope>
</reference>
<dbReference type="InterPro" id="IPR017452">
    <property type="entry name" value="GPCR_Rhodpsn_7TM"/>
</dbReference>
<protein>
    <recommendedName>
        <fullName evidence="9">G-protein coupled receptors family 1 profile domain-containing protein</fullName>
    </recommendedName>
</protein>
<evidence type="ECO:0000313" key="11">
    <source>
        <dbReference type="Proteomes" id="UP000663852"/>
    </source>
</evidence>
<feature type="domain" description="G-protein coupled receptors family 1 profile" evidence="9">
    <location>
        <begin position="33"/>
        <end position="243"/>
    </location>
</feature>
<comment type="subcellular location">
    <subcellularLocation>
        <location evidence="1">Membrane</location>
        <topology evidence="1">Multi-pass membrane protein</topology>
    </subcellularLocation>
</comment>
<proteinExistence type="predicted"/>
<keyword evidence="7" id="KW-0807">Transducer</keyword>
<dbReference type="GO" id="GO:0004930">
    <property type="term" value="F:G protein-coupled receptor activity"/>
    <property type="evidence" value="ECO:0007669"/>
    <property type="project" value="UniProtKB-KW"/>
</dbReference>
<feature type="transmembrane region" description="Helical" evidence="8">
    <location>
        <begin position="228"/>
        <end position="247"/>
    </location>
</feature>
<dbReference type="PANTHER" id="PTHR24243">
    <property type="entry name" value="G-PROTEIN COUPLED RECEPTOR"/>
    <property type="match status" value="1"/>
</dbReference>
<organism evidence="10 11">
    <name type="scientific">Adineta ricciae</name>
    <name type="common">Rotifer</name>
    <dbReference type="NCBI Taxonomy" id="249248"/>
    <lineage>
        <taxon>Eukaryota</taxon>
        <taxon>Metazoa</taxon>
        <taxon>Spiralia</taxon>
        <taxon>Gnathifera</taxon>
        <taxon>Rotifera</taxon>
        <taxon>Eurotatoria</taxon>
        <taxon>Bdelloidea</taxon>
        <taxon>Adinetida</taxon>
        <taxon>Adinetidae</taxon>
        <taxon>Adineta</taxon>
    </lineage>
</organism>
<keyword evidence="3 8" id="KW-1133">Transmembrane helix</keyword>
<sequence>MSSSTSYADRLGQIGLDITLYIDLMTLIFGTIGCIGNLIIFTTHQLRKSSAKIYLLCSTISQLTTILVCIQLRVFYDRSGSNLQNESSVFCKFRYYIAVAFPALAANYILLATIDRYLLTSDDARIRTWNQIKIAKCLALVTFVITLLLSTHILFFFDIFQNACQIQPGSGYTFIFGAYLIIVVILAPHMLMLTFSVLTIFTLRKSRRRVIPATRVNRILNRRRTLELKLIQIIVIQVLLSVLLSSLRFGSASCRSIVFAIIPPTVNGKAAEGFAERLGSSLYFFNYTTPFYAAMFTANGATFYITWCTSRTLTTRWSTFAQISTNSIV</sequence>
<evidence type="ECO:0000256" key="6">
    <source>
        <dbReference type="ARBA" id="ARBA00023170"/>
    </source>
</evidence>
<keyword evidence="6" id="KW-0675">Receptor</keyword>
<evidence type="ECO:0000256" key="5">
    <source>
        <dbReference type="ARBA" id="ARBA00023136"/>
    </source>
</evidence>
<dbReference type="Gene3D" id="1.20.1070.10">
    <property type="entry name" value="Rhodopsin 7-helix transmembrane proteins"/>
    <property type="match status" value="1"/>
</dbReference>
<evidence type="ECO:0000313" key="10">
    <source>
        <dbReference type="EMBL" id="CAF1354749.1"/>
    </source>
</evidence>
<evidence type="ECO:0000256" key="4">
    <source>
        <dbReference type="ARBA" id="ARBA00023040"/>
    </source>
</evidence>
<evidence type="ECO:0000256" key="2">
    <source>
        <dbReference type="ARBA" id="ARBA00022692"/>
    </source>
</evidence>
<feature type="transmembrane region" description="Helical" evidence="8">
    <location>
        <begin position="20"/>
        <end position="41"/>
    </location>
</feature>
<dbReference type="SUPFAM" id="SSF81321">
    <property type="entry name" value="Family A G protein-coupled receptor-like"/>
    <property type="match status" value="1"/>
</dbReference>
<keyword evidence="2 8" id="KW-0812">Transmembrane</keyword>
<dbReference type="InterPro" id="IPR000276">
    <property type="entry name" value="GPCR_Rhodpsn"/>
</dbReference>
<keyword evidence="5 8" id="KW-0472">Membrane</keyword>
<feature type="transmembrane region" description="Helical" evidence="8">
    <location>
        <begin position="95"/>
        <end position="114"/>
    </location>
</feature>
<dbReference type="OrthoDB" id="10015896at2759"/>
<keyword evidence="4" id="KW-0297">G-protein coupled receptor</keyword>
<dbReference type="EMBL" id="CAJNOJ010000267">
    <property type="protein sequence ID" value="CAF1354749.1"/>
    <property type="molecule type" value="Genomic_DNA"/>
</dbReference>